<name>A0ABW2DRV6_9BACT</name>
<gene>
    <name evidence="2" type="ORF">ACFQHR_17420</name>
</gene>
<dbReference type="Proteomes" id="UP001596405">
    <property type="component" value="Unassembled WGS sequence"/>
</dbReference>
<sequence>MNQLYLIKENRITTDFVKLEAEGKLLYISKGKVGKTVVAKITRGCGSDEKALAELEQTAEQYLGKGYRIGKESPKDVRETVSYDKAKWHLGGDFPEGLDDYQAYVHTGLYINWIIDNDLSSNLLLQEYPDEIRRVKEKIITGQGSTLSTWTEFSRQMNSTRLGQTSHPTTSTSRKANTFLIWRQRLQRSCLHFIM</sequence>
<comment type="caution">
    <text evidence="2">The sequence shown here is derived from an EMBL/GenBank/DDBJ whole genome shotgun (WGS) entry which is preliminary data.</text>
</comment>
<organism evidence="2 3">
    <name type="scientific">Rufibacter roseus</name>
    <dbReference type="NCBI Taxonomy" id="1567108"/>
    <lineage>
        <taxon>Bacteria</taxon>
        <taxon>Pseudomonadati</taxon>
        <taxon>Bacteroidota</taxon>
        <taxon>Cytophagia</taxon>
        <taxon>Cytophagales</taxon>
        <taxon>Hymenobacteraceae</taxon>
        <taxon>Rufibacter</taxon>
    </lineage>
</organism>
<evidence type="ECO:0000313" key="3">
    <source>
        <dbReference type="Proteomes" id="UP001596405"/>
    </source>
</evidence>
<keyword evidence="3" id="KW-1185">Reference proteome</keyword>
<feature type="domain" description="DUF7832" evidence="1">
    <location>
        <begin position="83"/>
        <end position="148"/>
    </location>
</feature>
<reference evidence="3" key="1">
    <citation type="journal article" date="2019" name="Int. J. Syst. Evol. Microbiol.">
        <title>The Global Catalogue of Microorganisms (GCM) 10K type strain sequencing project: providing services to taxonomists for standard genome sequencing and annotation.</title>
        <authorList>
            <consortium name="The Broad Institute Genomics Platform"/>
            <consortium name="The Broad Institute Genome Sequencing Center for Infectious Disease"/>
            <person name="Wu L."/>
            <person name="Ma J."/>
        </authorList>
    </citation>
    <scope>NUCLEOTIDE SEQUENCE [LARGE SCALE GENOMIC DNA]</scope>
    <source>
        <strain evidence="3">CGMCC 4.7393</strain>
    </source>
</reference>
<protein>
    <recommendedName>
        <fullName evidence="1">DUF7832 domain-containing protein</fullName>
    </recommendedName>
</protein>
<dbReference type="InterPro" id="IPR057154">
    <property type="entry name" value="DUF7832"/>
</dbReference>
<dbReference type="RefSeq" id="WP_082882862.1">
    <property type="nucleotide sequence ID" value="NZ_JBHSYQ010000015.1"/>
</dbReference>
<dbReference type="Pfam" id="PF25191">
    <property type="entry name" value="DUF7832"/>
    <property type="match status" value="1"/>
</dbReference>
<evidence type="ECO:0000313" key="2">
    <source>
        <dbReference type="EMBL" id="MFC6999419.1"/>
    </source>
</evidence>
<accession>A0ABW2DRV6</accession>
<proteinExistence type="predicted"/>
<dbReference type="EMBL" id="JBHSYQ010000015">
    <property type="protein sequence ID" value="MFC6999419.1"/>
    <property type="molecule type" value="Genomic_DNA"/>
</dbReference>
<evidence type="ECO:0000259" key="1">
    <source>
        <dbReference type="Pfam" id="PF25191"/>
    </source>
</evidence>